<dbReference type="InterPro" id="IPR000073">
    <property type="entry name" value="AB_hydrolase_1"/>
</dbReference>
<proteinExistence type="predicted"/>
<gene>
    <name evidence="2" type="ORF">KK488_00215</name>
</gene>
<evidence type="ECO:0000313" key="3">
    <source>
        <dbReference type="Proteomes" id="UP001138757"/>
    </source>
</evidence>
<keyword evidence="3" id="KW-1185">Reference proteome</keyword>
<dbReference type="InterPro" id="IPR029058">
    <property type="entry name" value="AB_hydrolase_fold"/>
</dbReference>
<comment type="caution">
    <text evidence="2">The sequence shown here is derived from an EMBL/GenBank/DDBJ whole genome shotgun (WGS) entry which is preliminary data.</text>
</comment>
<dbReference type="SUPFAM" id="SSF53474">
    <property type="entry name" value="alpha/beta-Hydrolases"/>
    <property type="match status" value="1"/>
</dbReference>
<protein>
    <submittedName>
        <fullName evidence="2">Alpha/beta hydrolase</fullName>
    </submittedName>
</protein>
<organism evidence="2 3">
    <name type="scientific">Sphingobium nicotianae</name>
    <dbReference type="NCBI Taxonomy" id="2782607"/>
    <lineage>
        <taxon>Bacteria</taxon>
        <taxon>Pseudomonadati</taxon>
        <taxon>Pseudomonadota</taxon>
        <taxon>Alphaproteobacteria</taxon>
        <taxon>Sphingomonadales</taxon>
        <taxon>Sphingomonadaceae</taxon>
        <taxon>Sphingobium</taxon>
    </lineage>
</organism>
<dbReference type="Proteomes" id="UP001138757">
    <property type="component" value="Unassembled WGS sequence"/>
</dbReference>
<accession>A0A9X1D989</accession>
<dbReference type="PANTHER" id="PTHR43689">
    <property type="entry name" value="HYDROLASE"/>
    <property type="match status" value="1"/>
</dbReference>
<keyword evidence="2" id="KW-0378">Hydrolase</keyword>
<dbReference type="GO" id="GO:0016787">
    <property type="term" value="F:hydrolase activity"/>
    <property type="evidence" value="ECO:0007669"/>
    <property type="project" value="UniProtKB-KW"/>
</dbReference>
<evidence type="ECO:0000259" key="1">
    <source>
        <dbReference type="Pfam" id="PF12697"/>
    </source>
</evidence>
<dbReference type="PANTHER" id="PTHR43689:SF8">
    <property type="entry name" value="ALPHA_BETA-HYDROLASES SUPERFAMILY PROTEIN"/>
    <property type="match status" value="1"/>
</dbReference>
<dbReference type="Pfam" id="PF12697">
    <property type="entry name" value="Abhydrolase_6"/>
    <property type="match status" value="1"/>
</dbReference>
<reference evidence="2" key="1">
    <citation type="submission" date="2021-05" db="EMBL/GenBank/DDBJ databases">
        <title>Genome of Sphingobium sp. strain.</title>
        <authorList>
            <person name="Fan R."/>
        </authorList>
    </citation>
    <scope>NUCLEOTIDE SEQUENCE</scope>
    <source>
        <strain evidence="2">H33</strain>
    </source>
</reference>
<dbReference type="RefSeq" id="WP_214621135.1">
    <property type="nucleotide sequence ID" value="NZ_JAHGAW010000001.1"/>
</dbReference>
<dbReference type="AlphaFoldDB" id="A0A9X1D989"/>
<sequence>MTKTLFLPGATADASYWRPVADLLDVEAMHFSWPGLGNEPGAEGVESIHDLVGLVLATMDQPVDIVAQSLGGLIAIMAVLQKPEYVRRLVLAVTSAGVPVGDLGGTDWRSNHIRRFPDAPIPRSPTWLRDTSIDLSEQIASIQVPTLLLWGDEDPISPVAVGERLRSLMPQSALQIIPGGHHDLAQTHASLVAGFIRKHLI</sequence>
<dbReference type="EMBL" id="JAHGAW010000001">
    <property type="protein sequence ID" value="MBT2185373.1"/>
    <property type="molecule type" value="Genomic_DNA"/>
</dbReference>
<feature type="domain" description="AB hydrolase-1" evidence="1">
    <location>
        <begin position="5"/>
        <end position="129"/>
    </location>
</feature>
<name>A0A9X1D989_9SPHN</name>
<dbReference type="Gene3D" id="3.40.50.1820">
    <property type="entry name" value="alpha/beta hydrolase"/>
    <property type="match status" value="1"/>
</dbReference>
<evidence type="ECO:0000313" key="2">
    <source>
        <dbReference type="EMBL" id="MBT2185373.1"/>
    </source>
</evidence>